<evidence type="ECO:0000313" key="5">
    <source>
        <dbReference type="Proteomes" id="UP000187251"/>
    </source>
</evidence>
<dbReference type="GO" id="GO:0051287">
    <property type="term" value="F:NAD binding"/>
    <property type="evidence" value="ECO:0007669"/>
    <property type="project" value="InterPro"/>
</dbReference>
<dbReference type="InterPro" id="IPR006140">
    <property type="entry name" value="D-isomer_DH_NAD-bd"/>
</dbReference>
<dbReference type="InterPro" id="IPR036291">
    <property type="entry name" value="NAD(P)-bd_dom_sf"/>
</dbReference>
<dbReference type="PANTHER" id="PTHR43333">
    <property type="entry name" value="2-HACID_DH_C DOMAIN-CONTAINING PROTEIN"/>
    <property type="match status" value="1"/>
</dbReference>
<reference evidence="4 5" key="1">
    <citation type="submission" date="2016-09" db="EMBL/GenBank/DDBJ databases">
        <title>Phylogenomics of Achromobacter.</title>
        <authorList>
            <person name="Jeukens J."/>
            <person name="Freschi L."/>
            <person name="Vincent A.T."/>
            <person name="Emond-Rheault J.-G."/>
            <person name="Kukavica-Ibrulj I."/>
            <person name="Charette S.J."/>
            <person name="Levesque R.C."/>
        </authorList>
    </citation>
    <scope>NUCLEOTIDE SEQUENCE [LARGE SCALE GENOMIC DNA]</scope>
    <source>
        <strain evidence="4 5">AUS488</strain>
    </source>
</reference>
<dbReference type="SUPFAM" id="SSF51735">
    <property type="entry name" value="NAD(P)-binding Rossmann-fold domains"/>
    <property type="match status" value="1"/>
</dbReference>
<dbReference type="Pfam" id="PF02826">
    <property type="entry name" value="2-Hacid_dh_C"/>
    <property type="match status" value="1"/>
</dbReference>
<evidence type="ECO:0000313" key="4">
    <source>
        <dbReference type="EMBL" id="OMG76675.1"/>
    </source>
</evidence>
<dbReference type="Proteomes" id="UP000187251">
    <property type="component" value="Unassembled WGS sequence"/>
</dbReference>
<dbReference type="EMBL" id="MJMN01000063">
    <property type="protein sequence ID" value="OMG76675.1"/>
    <property type="molecule type" value="Genomic_DNA"/>
</dbReference>
<dbReference type="GO" id="GO:0016491">
    <property type="term" value="F:oxidoreductase activity"/>
    <property type="evidence" value="ECO:0007669"/>
    <property type="project" value="UniProtKB-KW"/>
</dbReference>
<proteinExistence type="predicted"/>
<dbReference type="CDD" id="cd12164">
    <property type="entry name" value="GDH_like_2"/>
    <property type="match status" value="1"/>
</dbReference>
<gene>
    <name evidence="4" type="ORF">BIZ92_16570</name>
</gene>
<accession>A0A1R1JKM4</accession>
<protein>
    <submittedName>
        <fullName evidence="4">Glyoxylate/hydroxypyruvate reductase A</fullName>
    </submittedName>
</protein>
<keyword evidence="4" id="KW-0670">Pyruvate</keyword>
<evidence type="ECO:0000259" key="3">
    <source>
        <dbReference type="Pfam" id="PF02826"/>
    </source>
</evidence>
<feature type="domain" description="D-isomer specific 2-hydroxyacid dehydrogenase NAD-binding" evidence="3">
    <location>
        <begin position="103"/>
        <end position="274"/>
    </location>
</feature>
<dbReference type="RefSeq" id="WP_076415887.1">
    <property type="nucleotide sequence ID" value="NZ_AP028040.1"/>
</dbReference>
<comment type="caution">
    <text evidence="4">The sequence shown here is derived from an EMBL/GenBank/DDBJ whole genome shotgun (WGS) entry which is preliminary data.</text>
</comment>
<dbReference type="Gene3D" id="3.40.50.720">
    <property type="entry name" value="NAD(P)-binding Rossmann-like Domain"/>
    <property type="match status" value="2"/>
</dbReference>
<dbReference type="PANTHER" id="PTHR43333:SF1">
    <property type="entry name" value="D-ISOMER SPECIFIC 2-HYDROXYACID DEHYDROGENASE NAD-BINDING DOMAIN-CONTAINING PROTEIN"/>
    <property type="match status" value="1"/>
</dbReference>
<dbReference type="AlphaFoldDB" id="A0A1R1JKM4"/>
<sequence>MHILFACPLHDPDVWVPRLEAAMPGCRISVWNPDGPPSGAEVALVWKPPVELFQHETGIETLFNLGAGVDALLKMKEIPPHVRIVRLEDAGMSVQMAEYALYALLRVSRDFQAFDESQARQHWDTREGTRQADWPVGVLGLGQVGARVAQTLAEFGYPVAGWSRTPREIPGVQSFSGPDALPAFLARTRFLVNVLPLTPDTHGILNRETLGQLLPGAHLVNVGRGEHLVEEDLVQMLEEGEIAGATLDVFHTEPLPKDHPFWRDPRVHVTPHIAARTLRDESIEQIAAKVARLMRGEPITGVVERERGY</sequence>
<organism evidence="4 5">
    <name type="scientific">Alcaligenes xylosoxydans xylosoxydans</name>
    <name type="common">Achromobacter xylosoxidans</name>
    <dbReference type="NCBI Taxonomy" id="85698"/>
    <lineage>
        <taxon>Bacteria</taxon>
        <taxon>Pseudomonadati</taxon>
        <taxon>Pseudomonadota</taxon>
        <taxon>Betaproteobacteria</taxon>
        <taxon>Burkholderiales</taxon>
        <taxon>Alcaligenaceae</taxon>
        <taxon>Achromobacter</taxon>
    </lineage>
</organism>
<keyword evidence="2" id="KW-0520">NAD</keyword>
<evidence type="ECO:0000256" key="2">
    <source>
        <dbReference type="ARBA" id="ARBA00023027"/>
    </source>
</evidence>
<evidence type="ECO:0000256" key="1">
    <source>
        <dbReference type="ARBA" id="ARBA00023002"/>
    </source>
</evidence>
<dbReference type="OrthoDB" id="9787219at2"/>
<name>A0A1R1JKM4_ALCXX</name>
<keyword evidence="1" id="KW-0560">Oxidoreductase</keyword>